<evidence type="ECO:0000259" key="1">
    <source>
        <dbReference type="Pfam" id="PF07287"/>
    </source>
</evidence>
<protein>
    <recommendedName>
        <fullName evidence="1">Acyclic terpene utilisation N-terminal domain-containing protein</fullName>
    </recommendedName>
</protein>
<name>A0A1W1Z6H9_9BURK</name>
<dbReference type="PANTHER" id="PTHR47472">
    <property type="entry name" value="PROPIONYL-COA CARBOXYLASE"/>
    <property type="match status" value="1"/>
</dbReference>
<dbReference type="OrthoDB" id="9763456at2"/>
<organism evidence="2 3">
    <name type="scientific">Polynucleobacter kasalickyi</name>
    <dbReference type="NCBI Taxonomy" id="1938817"/>
    <lineage>
        <taxon>Bacteria</taxon>
        <taxon>Pseudomonadati</taxon>
        <taxon>Pseudomonadota</taxon>
        <taxon>Betaproteobacteria</taxon>
        <taxon>Burkholderiales</taxon>
        <taxon>Burkholderiaceae</taxon>
        <taxon>Polynucleobacter</taxon>
    </lineage>
</organism>
<keyword evidence="3" id="KW-1185">Reference proteome</keyword>
<sequence>MKHTEFLRIGGGAGFSDDRIPPAVELAEQGQIDYLIFECLAERTIAREQQTKLQNPSKGYTPRLIERMSAVLPACVTHQIRIITNMGAANPESAAIETRKLARELDLGDVSCAIVTGDDVTELVRSHPELEIMESGLPVESLLPKMIASNAYLGADAIVRALETDAQIIITGRVADPSLFLAPMMHEFGWSYHDLPKIAAGTVCGHLLECGAQVSGGNFADPGIKEVNNLSELGNPYADVHRDGRFSISKVAGTGGQVSLATVKEQLLYELHDPKHYITPDCILDVSELELLQLGLDRVQVTSALGKPRTPSYKVTVGYDDGYIGEGQISYAGPNALERAKWGAEIVQDRLKQRGFSYSEFRIDYIGMSSLHGLPEHRALPYEVRLRLAVRTDNKSAATAVGFECRALHINGPTGAGGGIDPVVKSVLAVQSVLIPRHWVDPNLQIRKITA</sequence>
<accession>A0A1W1Z6H9</accession>
<proteinExistence type="predicted"/>
<dbReference type="InterPro" id="IPR010839">
    <property type="entry name" value="AtuA_N"/>
</dbReference>
<feature type="domain" description="Acyclic terpene utilisation N-terminal" evidence="1">
    <location>
        <begin position="7"/>
        <end position="444"/>
    </location>
</feature>
<dbReference type="PANTHER" id="PTHR47472:SF1">
    <property type="entry name" value="DUF1446-DOMAIN-CONTAINING PROTEIN"/>
    <property type="match status" value="1"/>
</dbReference>
<dbReference type="RefSeq" id="WP_084283112.1">
    <property type="nucleotide sequence ID" value="NZ_FWXJ01000004.1"/>
</dbReference>
<dbReference type="Pfam" id="PF07287">
    <property type="entry name" value="AtuA"/>
    <property type="match status" value="1"/>
</dbReference>
<dbReference type="EMBL" id="FWXJ01000004">
    <property type="protein sequence ID" value="SMC44015.1"/>
    <property type="molecule type" value="Genomic_DNA"/>
</dbReference>
<gene>
    <name evidence="2" type="ORF">SAMN06296008_104150</name>
</gene>
<dbReference type="Proteomes" id="UP000192708">
    <property type="component" value="Unassembled WGS sequence"/>
</dbReference>
<evidence type="ECO:0000313" key="3">
    <source>
        <dbReference type="Proteomes" id="UP000192708"/>
    </source>
</evidence>
<dbReference type="STRING" id="1938817.SAMN06296008_104150"/>
<dbReference type="AlphaFoldDB" id="A0A1W1Z6H9"/>
<reference evidence="2 3" key="1">
    <citation type="submission" date="2017-04" db="EMBL/GenBank/DDBJ databases">
        <authorList>
            <person name="Afonso C.L."/>
            <person name="Miller P.J."/>
            <person name="Scott M.A."/>
            <person name="Spackman E."/>
            <person name="Goraichik I."/>
            <person name="Dimitrov K.M."/>
            <person name="Suarez D.L."/>
            <person name="Swayne D.E."/>
        </authorList>
    </citation>
    <scope>NUCLEOTIDE SEQUENCE [LARGE SCALE GENOMIC DNA]</scope>
    <source>
        <strain evidence="2 3">VK13</strain>
    </source>
</reference>
<evidence type="ECO:0000313" key="2">
    <source>
        <dbReference type="EMBL" id="SMC44015.1"/>
    </source>
</evidence>